<gene>
    <name evidence="2" type="ORF">CVT26_007180</name>
</gene>
<feature type="region of interest" description="Disordered" evidence="1">
    <location>
        <begin position="15"/>
        <end position="34"/>
    </location>
</feature>
<reference evidence="2 3" key="1">
    <citation type="journal article" date="2018" name="Evol. Lett.">
        <title>Horizontal gene cluster transfer increased hallucinogenic mushroom diversity.</title>
        <authorList>
            <person name="Reynolds H.T."/>
            <person name="Vijayakumar V."/>
            <person name="Gluck-Thaler E."/>
            <person name="Korotkin H.B."/>
            <person name="Matheny P.B."/>
            <person name="Slot J.C."/>
        </authorList>
    </citation>
    <scope>NUCLEOTIDE SEQUENCE [LARGE SCALE GENOMIC DNA]</scope>
    <source>
        <strain evidence="2 3">SRW20</strain>
    </source>
</reference>
<name>A0A409W6I8_9AGAR</name>
<organism evidence="2 3">
    <name type="scientific">Gymnopilus dilepis</name>
    <dbReference type="NCBI Taxonomy" id="231916"/>
    <lineage>
        <taxon>Eukaryota</taxon>
        <taxon>Fungi</taxon>
        <taxon>Dikarya</taxon>
        <taxon>Basidiomycota</taxon>
        <taxon>Agaricomycotina</taxon>
        <taxon>Agaricomycetes</taxon>
        <taxon>Agaricomycetidae</taxon>
        <taxon>Agaricales</taxon>
        <taxon>Agaricineae</taxon>
        <taxon>Hymenogastraceae</taxon>
        <taxon>Gymnopilus</taxon>
    </lineage>
</organism>
<dbReference type="Proteomes" id="UP000284706">
    <property type="component" value="Unassembled WGS sequence"/>
</dbReference>
<proteinExistence type="predicted"/>
<sequence>MMLPTVALVQPLVLPNPMTRPHSTTPPPLHSSLSGVDKAIERGTHSLYRPILAKKVQLWTSDPPSHASYSTYIHLGNLAFHGFCVSVYSLQMVSGVASTRRHQSSSSHIASALPVRSVDPSTEDD</sequence>
<evidence type="ECO:0000313" key="3">
    <source>
        <dbReference type="Proteomes" id="UP000284706"/>
    </source>
</evidence>
<keyword evidence="3" id="KW-1185">Reference proteome</keyword>
<protein>
    <submittedName>
        <fullName evidence="2">Uncharacterized protein</fullName>
    </submittedName>
</protein>
<feature type="region of interest" description="Disordered" evidence="1">
    <location>
        <begin position="100"/>
        <end position="125"/>
    </location>
</feature>
<comment type="caution">
    <text evidence="2">The sequence shown here is derived from an EMBL/GenBank/DDBJ whole genome shotgun (WGS) entry which is preliminary data.</text>
</comment>
<evidence type="ECO:0000313" key="2">
    <source>
        <dbReference type="EMBL" id="PPQ74137.1"/>
    </source>
</evidence>
<evidence type="ECO:0000256" key="1">
    <source>
        <dbReference type="SAM" id="MobiDB-lite"/>
    </source>
</evidence>
<dbReference type="EMBL" id="NHYE01005361">
    <property type="protein sequence ID" value="PPQ74137.1"/>
    <property type="molecule type" value="Genomic_DNA"/>
</dbReference>
<accession>A0A409W6I8</accession>
<dbReference type="AlphaFoldDB" id="A0A409W6I8"/>
<dbReference type="InParanoid" id="A0A409W6I8"/>